<organism evidence="2 3">
    <name type="scientific">Mycobacteroides abscessus subsp. massiliense</name>
    <dbReference type="NCBI Taxonomy" id="1962118"/>
    <lineage>
        <taxon>Bacteria</taxon>
        <taxon>Bacillati</taxon>
        <taxon>Actinomycetota</taxon>
        <taxon>Actinomycetes</taxon>
        <taxon>Mycobacteriales</taxon>
        <taxon>Mycobacteriaceae</taxon>
        <taxon>Mycobacteroides</taxon>
        <taxon>Mycobacteroides abscessus</taxon>
    </lineage>
</organism>
<feature type="signal peptide" evidence="1">
    <location>
        <begin position="1"/>
        <end position="25"/>
    </location>
</feature>
<reference evidence="2 3" key="1">
    <citation type="submission" date="2016-11" db="EMBL/GenBank/DDBJ databases">
        <authorList>
            <consortium name="Pathogen Informatics"/>
        </authorList>
    </citation>
    <scope>NUCLEOTIDE SEQUENCE [LARGE SCALE GENOMIC DNA]</scope>
    <source>
        <strain evidence="2 3">911</strain>
    </source>
</reference>
<dbReference type="Proteomes" id="UP000190074">
    <property type="component" value="Unassembled WGS sequence"/>
</dbReference>
<evidence type="ECO:0000313" key="3">
    <source>
        <dbReference type="Proteomes" id="UP000190074"/>
    </source>
</evidence>
<sequence length="103" mass="10848">MLNLKAVTAGLATVAALMSAPSAHADRVDDYVAAYGQDAICPVLDEYPTNAGILGIVNHLVDSEGFTSYSAGLVIAHSVLLFCPKHVPVLRKFADTYNGTRSV</sequence>
<evidence type="ECO:0000256" key="1">
    <source>
        <dbReference type="SAM" id="SignalP"/>
    </source>
</evidence>
<dbReference type="EMBL" id="FVGW01000006">
    <property type="protein sequence ID" value="SKM28662.1"/>
    <property type="molecule type" value="Genomic_DNA"/>
</dbReference>
<proteinExistence type="predicted"/>
<evidence type="ECO:0000313" key="2">
    <source>
        <dbReference type="EMBL" id="SKM28662.1"/>
    </source>
</evidence>
<keyword evidence="1" id="KW-0732">Signal</keyword>
<protein>
    <submittedName>
        <fullName evidence="2">Bacteriophage protein</fullName>
    </submittedName>
</protein>
<gene>
    <name evidence="2" type="ORF">SAMEA2259716_03352</name>
</gene>
<accession>A0A1U0ZR29</accession>
<name>A0A1U0ZR29_9MYCO</name>
<feature type="chain" id="PRO_5012459595" evidence="1">
    <location>
        <begin position="26"/>
        <end position="103"/>
    </location>
</feature>
<dbReference type="RefSeq" id="WP_079626743.1">
    <property type="nucleotide sequence ID" value="NZ_FVGW01000006.1"/>
</dbReference>
<dbReference type="AlphaFoldDB" id="A0A1U0ZR29"/>